<reference evidence="1" key="2">
    <citation type="submission" date="2025-08" db="UniProtKB">
        <authorList>
            <consortium name="Ensembl"/>
        </authorList>
    </citation>
    <scope>IDENTIFICATION</scope>
</reference>
<accession>A0A4W5RB80</accession>
<evidence type="ECO:0000313" key="1">
    <source>
        <dbReference type="Ensembl" id="ENSHHUP00000083218.1"/>
    </source>
</evidence>
<dbReference type="PANTHER" id="PTHR21483">
    <property type="entry name" value="RNA POLYMERASE II-ASSOCIATED PROTEIN 1"/>
    <property type="match status" value="1"/>
</dbReference>
<sequence>MRETSSEKEEKKTDDDFSRDDVIKGLLRMKLLPRLRYILEGIRPSPRVVQDVLGVLIRITRHSSSAATQVLDCPCLKETVMSEFLPCSWAVPTSPTPSLYAWPTP</sequence>
<protein>
    <submittedName>
        <fullName evidence="1">Uncharacterized protein</fullName>
    </submittedName>
</protein>
<dbReference type="Proteomes" id="UP000314982">
    <property type="component" value="Unassembled WGS sequence"/>
</dbReference>
<reference evidence="1" key="3">
    <citation type="submission" date="2025-09" db="UniProtKB">
        <authorList>
            <consortium name="Ensembl"/>
        </authorList>
    </citation>
    <scope>IDENTIFICATION</scope>
</reference>
<reference evidence="2" key="1">
    <citation type="submission" date="2018-06" db="EMBL/GenBank/DDBJ databases">
        <title>Genome assembly of Danube salmon.</title>
        <authorList>
            <person name="Macqueen D.J."/>
            <person name="Gundappa M.K."/>
        </authorList>
    </citation>
    <scope>NUCLEOTIDE SEQUENCE [LARGE SCALE GENOMIC DNA]</scope>
</reference>
<name>A0A4W5RB80_9TELE</name>
<dbReference type="PANTHER" id="PTHR21483:SF18">
    <property type="entry name" value="RNA POLYMERASE II-ASSOCIATED PROTEIN 1"/>
    <property type="match status" value="1"/>
</dbReference>
<dbReference type="Ensembl" id="ENSHHUT00000085843.1">
    <property type="protein sequence ID" value="ENSHHUP00000083218.1"/>
    <property type="gene ID" value="ENSHHUG00000048321.1"/>
</dbReference>
<dbReference type="GO" id="GO:0006366">
    <property type="term" value="P:transcription by RNA polymerase II"/>
    <property type="evidence" value="ECO:0007669"/>
    <property type="project" value="InterPro"/>
</dbReference>
<dbReference type="InterPro" id="IPR039913">
    <property type="entry name" value="RPAP1/Rba50"/>
</dbReference>
<dbReference type="AlphaFoldDB" id="A0A4W5RB80"/>
<organism evidence="1 2">
    <name type="scientific">Hucho hucho</name>
    <name type="common">huchen</name>
    <dbReference type="NCBI Taxonomy" id="62062"/>
    <lineage>
        <taxon>Eukaryota</taxon>
        <taxon>Metazoa</taxon>
        <taxon>Chordata</taxon>
        <taxon>Craniata</taxon>
        <taxon>Vertebrata</taxon>
        <taxon>Euteleostomi</taxon>
        <taxon>Actinopterygii</taxon>
        <taxon>Neopterygii</taxon>
        <taxon>Teleostei</taxon>
        <taxon>Protacanthopterygii</taxon>
        <taxon>Salmoniformes</taxon>
        <taxon>Salmonidae</taxon>
        <taxon>Salmoninae</taxon>
        <taxon>Hucho</taxon>
    </lineage>
</organism>
<dbReference type="STRING" id="62062.ENSHHUP00000083218"/>
<keyword evidence="2" id="KW-1185">Reference proteome</keyword>
<evidence type="ECO:0000313" key="2">
    <source>
        <dbReference type="Proteomes" id="UP000314982"/>
    </source>
</evidence>
<proteinExistence type="predicted"/>